<dbReference type="HAMAP" id="MF_01405">
    <property type="entry name" value="Non_canon_purine_NTPase"/>
    <property type="match status" value="1"/>
</dbReference>
<dbReference type="EMBL" id="QYUJ01000014">
    <property type="protein sequence ID" value="RJF72582.1"/>
    <property type="molecule type" value="Genomic_DNA"/>
</dbReference>
<evidence type="ECO:0000256" key="5">
    <source>
        <dbReference type="ARBA" id="ARBA00022801"/>
    </source>
</evidence>
<evidence type="ECO:0000256" key="3">
    <source>
        <dbReference type="ARBA" id="ARBA00022723"/>
    </source>
</evidence>
<evidence type="ECO:0000256" key="7">
    <source>
        <dbReference type="ARBA" id="ARBA00023080"/>
    </source>
</evidence>
<protein>
    <recommendedName>
        <fullName evidence="10">dITP/XTP pyrophosphatase</fullName>
        <ecNumber evidence="10">3.6.1.66</ecNumber>
    </recommendedName>
    <alternativeName>
        <fullName evidence="10">Non-canonical purine NTP pyrophosphatase</fullName>
    </alternativeName>
    <alternativeName>
        <fullName evidence="10">Non-standard purine NTP pyrophosphatase</fullName>
    </alternativeName>
    <alternativeName>
        <fullName evidence="10">Nucleoside-triphosphate diphosphatase</fullName>
    </alternativeName>
    <alternativeName>
        <fullName evidence="10">Nucleoside-triphosphate pyrophosphatase</fullName>
        <shortName evidence="10">NTPase</shortName>
    </alternativeName>
</protein>
<evidence type="ECO:0000256" key="6">
    <source>
        <dbReference type="ARBA" id="ARBA00022842"/>
    </source>
</evidence>
<evidence type="ECO:0000256" key="1">
    <source>
        <dbReference type="ARBA" id="ARBA00008023"/>
    </source>
</evidence>
<dbReference type="PANTHER" id="PTHR11067:SF9">
    <property type="entry name" value="INOSINE TRIPHOSPHATE PYROPHOSPHATASE"/>
    <property type="match status" value="1"/>
</dbReference>
<dbReference type="Gene3D" id="3.90.950.10">
    <property type="match status" value="1"/>
</dbReference>
<keyword evidence="7 10" id="KW-0546">Nucleotide metabolism</keyword>
<feature type="binding site" evidence="10">
    <location>
        <position position="92"/>
    </location>
    <ligand>
        <name>substrate</name>
    </ligand>
</feature>
<keyword evidence="5 10" id="KW-0378">Hydrolase</keyword>
<evidence type="ECO:0000313" key="12">
    <source>
        <dbReference type="EMBL" id="RJF72582.1"/>
    </source>
</evidence>
<dbReference type="GO" id="GO:0036222">
    <property type="term" value="F:XTP diphosphatase activity"/>
    <property type="evidence" value="ECO:0007669"/>
    <property type="project" value="UniProtKB-UniRule"/>
</dbReference>
<keyword evidence="13" id="KW-1185">Reference proteome</keyword>
<dbReference type="CDD" id="cd00515">
    <property type="entry name" value="HAM1"/>
    <property type="match status" value="1"/>
</dbReference>
<accession>A0A418V956</accession>
<gene>
    <name evidence="12" type="primary">rdgB</name>
    <name evidence="12" type="ORF">D3875_14560</name>
</gene>
<feature type="binding site" evidence="10">
    <location>
        <position position="91"/>
    </location>
    <ligand>
        <name>Mg(2+)</name>
        <dbReference type="ChEBI" id="CHEBI:18420"/>
    </ligand>
</feature>
<keyword evidence="4 10" id="KW-0547">Nucleotide-binding</keyword>
<comment type="similarity">
    <text evidence="1 10 11">Belongs to the HAM1 NTPase family.</text>
</comment>
<feature type="binding site" evidence="10">
    <location>
        <begin position="171"/>
        <end position="174"/>
    </location>
    <ligand>
        <name>substrate</name>
    </ligand>
</feature>
<feature type="binding site" evidence="10">
    <location>
        <begin position="32"/>
        <end position="37"/>
    </location>
    <ligand>
        <name>substrate</name>
    </ligand>
</feature>
<dbReference type="GO" id="GO:0017111">
    <property type="term" value="F:ribonucleoside triphosphate phosphatase activity"/>
    <property type="evidence" value="ECO:0007669"/>
    <property type="project" value="InterPro"/>
</dbReference>
<evidence type="ECO:0000256" key="2">
    <source>
        <dbReference type="ARBA" id="ARBA00011738"/>
    </source>
</evidence>
<evidence type="ECO:0000256" key="9">
    <source>
        <dbReference type="ARBA" id="ARBA00052017"/>
    </source>
</evidence>
<dbReference type="GO" id="GO:0005829">
    <property type="term" value="C:cytosol"/>
    <property type="evidence" value="ECO:0007669"/>
    <property type="project" value="TreeGrafter"/>
</dbReference>
<dbReference type="NCBIfam" id="TIGR00042">
    <property type="entry name" value="RdgB/HAM1 family non-canonical purine NTP pyrophosphatase"/>
    <property type="match status" value="1"/>
</dbReference>
<dbReference type="GO" id="GO:0009146">
    <property type="term" value="P:purine nucleoside triphosphate catabolic process"/>
    <property type="evidence" value="ECO:0007669"/>
    <property type="project" value="UniProtKB-UniRule"/>
</dbReference>
<dbReference type="Pfam" id="PF01725">
    <property type="entry name" value="Ham1p_like"/>
    <property type="match status" value="1"/>
</dbReference>
<feature type="binding site" evidence="10">
    <location>
        <begin position="199"/>
        <end position="200"/>
    </location>
    <ligand>
        <name>substrate</name>
    </ligand>
</feature>
<comment type="catalytic activity">
    <reaction evidence="10">
        <text>ITP + H2O = IMP + diphosphate + H(+)</text>
        <dbReference type="Rhea" id="RHEA:29399"/>
        <dbReference type="ChEBI" id="CHEBI:15377"/>
        <dbReference type="ChEBI" id="CHEBI:15378"/>
        <dbReference type="ChEBI" id="CHEBI:33019"/>
        <dbReference type="ChEBI" id="CHEBI:58053"/>
        <dbReference type="ChEBI" id="CHEBI:61402"/>
        <dbReference type="EC" id="3.6.1.66"/>
    </reaction>
</comment>
<dbReference type="GO" id="GO:0036220">
    <property type="term" value="F:ITP diphosphatase activity"/>
    <property type="evidence" value="ECO:0007669"/>
    <property type="project" value="UniProtKB-UniRule"/>
</dbReference>
<dbReference type="EC" id="3.6.1.66" evidence="10"/>
<comment type="catalytic activity">
    <reaction evidence="9 10">
        <text>XTP + H2O = XMP + diphosphate + H(+)</text>
        <dbReference type="Rhea" id="RHEA:28610"/>
        <dbReference type="ChEBI" id="CHEBI:15377"/>
        <dbReference type="ChEBI" id="CHEBI:15378"/>
        <dbReference type="ChEBI" id="CHEBI:33019"/>
        <dbReference type="ChEBI" id="CHEBI:57464"/>
        <dbReference type="ChEBI" id="CHEBI:61314"/>
        <dbReference type="EC" id="3.6.1.66"/>
    </reaction>
</comment>
<dbReference type="InterPro" id="IPR029001">
    <property type="entry name" value="ITPase-like_fam"/>
</dbReference>
<organism evidence="12 13">
    <name type="scientific">Deinococcus cavernae</name>
    <dbReference type="NCBI Taxonomy" id="2320857"/>
    <lineage>
        <taxon>Bacteria</taxon>
        <taxon>Thermotogati</taxon>
        <taxon>Deinococcota</taxon>
        <taxon>Deinococci</taxon>
        <taxon>Deinococcales</taxon>
        <taxon>Deinococcaceae</taxon>
        <taxon>Deinococcus</taxon>
    </lineage>
</organism>
<comment type="catalytic activity">
    <reaction evidence="8 10">
        <text>dITP + H2O = dIMP + diphosphate + H(+)</text>
        <dbReference type="Rhea" id="RHEA:28342"/>
        <dbReference type="ChEBI" id="CHEBI:15377"/>
        <dbReference type="ChEBI" id="CHEBI:15378"/>
        <dbReference type="ChEBI" id="CHEBI:33019"/>
        <dbReference type="ChEBI" id="CHEBI:61194"/>
        <dbReference type="ChEBI" id="CHEBI:61382"/>
        <dbReference type="EC" id="3.6.1.66"/>
    </reaction>
</comment>
<sequence>MGFLTGFSGRLAYTGWVSAEHASYVGRVVVATGNAGKVKEIQEALAPLGWHLEGIGAFPMPEETGATYEENAALKACTIAMATGLPALADDSGLEVEALGGEPGVYSARFGNRASDLERNLYLLERLRDKKNRRARFVSVIVLAYPDGVVEEYRGEVPGVILEGPRGGGGFGYDPLFLPYGETNTFAEMSVEDKRAISHRGKALEALKAAHQQGKARQSYPGAAGSRLD</sequence>
<reference evidence="12 13" key="1">
    <citation type="submission" date="2018-09" db="EMBL/GenBank/DDBJ databases">
        <authorList>
            <person name="Zhu H."/>
        </authorList>
    </citation>
    <scope>NUCLEOTIDE SEQUENCE [LARGE SCALE GENOMIC DNA]</scope>
    <source>
        <strain evidence="12 13">K2S05-167</strain>
    </source>
</reference>
<feature type="binding site" evidence="10">
    <location>
        <position position="62"/>
    </location>
    <ligand>
        <name>Mg(2+)</name>
        <dbReference type="ChEBI" id="CHEBI:18420"/>
    </ligand>
</feature>
<dbReference type="Proteomes" id="UP000286287">
    <property type="component" value="Unassembled WGS sequence"/>
</dbReference>
<dbReference type="InterPro" id="IPR002637">
    <property type="entry name" value="RdgB/HAM1"/>
</dbReference>
<name>A0A418V956_9DEIO</name>
<keyword evidence="3 10" id="KW-0479">Metal-binding</keyword>
<dbReference type="GO" id="GO:0000166">
    <property type="term" value="F:nucleotide binding"/>
    <property type="evidence" value="ECO:0007669"/>
    <property type="project" value="UniProtKB-KW"/>
</dbReference>
<evidence type="ECO:0000256" key="4">
    <source>
        <dbReference type="ARBA" id="ARBA00022741"/>
    </source>
</evidence>
<dbReference type="PANTHER" id="PTHR11067">
    <property type="entry name" value="INOSINE TRIPHOSPHATE PYROPHOSPHATASE/HAM1 PROTEIN"/>
    <property type="match status" value="1"/>
</dbReference>
<dbReference type="FunFam" id="3.90.950.10:FF:000001">
    <property type="entry name" value="dITP/XTP pyrophosphatase"/>
    <property type="match status" value="1"/>
</dbReference>
<evidence type="ECO:0000256" key="10">
    <source>
        <dbReference type="HAMAP-Rule" id="MF_01405"/>
    </source>
</evidence>
<keyword evidence="6 10" id="KW-0460">Magnesium</keyword>
<dbReference type="AlphaFoldDB" id="A0A418V956"/>
<dbReference type="GO" id="GO:0009117">
    <property type="term" value="P:nucleotide metabolic process"/>
    <property type="evidence" value="ECO:0007669"/>
    <property type="project" value="UniProtKB-KW"/>
</dbReference>
<dbReference type="InterPro" id="IPR020922">
    <property type="entry name" value="dITP/XTP_pyrophosphatase"/>
</dbReference>
<evidence type="ECO:0000313" key="13">
    <source>
        <dbReference type="Proteomes" id="UP000286287"/>
    </source>
</evidence>
<evidence type="ECO:0000256" key="11">
    <source>
        <dbReference type="RuleBase" id="RU003781"/>
    </source>
</evidence>
<dbReference type="SUPFAM" id="SSF52972">
    <property type="entry name" value="ITPase-like"/>
    <property type="match status" value="1"/>
</dbReference>
<dbReference type="GO" id="GO:0046872">
    <property type="term" value="F:metal ion binding"/>
    <property type="evidence" value="ECO:0007669"/>
    <property type="project" value="UniProtKB-KW"/>
</dbReference>
<comment type="cofactor">
    <cofactor evidence="10">
        <name>Mg(2+)</name>
        <dbReference type="ChEBI" id="CHEBI:18420"/>
    </cofactor>
    <text evidence="10">Binds 1 Mg(2+) ion per subunit.</text>
</comment>
<dbReference type="OrthoDB" id="9807456at2"/>
<proteinExistence type="inferred from homology"/>
<comment type="function">
    <text evidence="10">Pyrophosphatase that catalyzes the hydrolysis of nucleoside triphosphates to their monophosphate derivatives, with a high preference for the non-canonical purine nucleotides XTP (xanthosine triphosphate), dITP (deoxyinosine triphosphate) and ITP. Seems to function as a house-cleaning enzyme that removes non-canonical purine nucleotides from the nucleotide pool, thus preventing their incorporation into DNA/RNA and avoiding chromosomal lesions.</text>
</comment>
<comment type="caution">
    <text evidence="12">The sequence shown here is derived from an EMBL/GenBank/DDBJ whole genome shotgun (WGS) entry which is preliminary data.</text>
</comment>
<feature type="binding site" evidence="10">
    <location>
        <position position="194"/>
    </location>
    <ligand>
        <name>substrate</name>
    </ligand>
</feature>
<dbReference type="GO" id="GO:0035870">
    <property type="term" value="F:dITP diphosphatase activity"/>
    <property type="evidence" value="ECO:0007669"/>
    <property type="project" value="UniProtKB-UniRule"/>
</dbReference>
<evidence type="ECO:0000256" key="8">
    <source>
        <dbReference type="ARBA" id="ARBA00051875"/>
    </source>
</evidence>
<feature type="active site" description="Proton acceptor" evidence="10">
    <location>
        <position position="91"/>
    </location>
</feature>
<comment type="subunit">
    <text evidence="2 10">Homodimer.</text>
</comment>